<keyword evidence="4" id="KW-1185">Reference proteome</keyword>
<accession>A0A3R7JPK5</accession>
<dbReference type="EMBL" id="JPWU03000653">
    <property type="protein sequence ID" value="KAG2509781.1"/>
    <property type="molecule type" value="Genomic_DNA"/>
</dbReference>
<dbReference type="Proteomes" id="UP000792063">
    <property type="component" value="Unassembled WGS sequence"/>
</dbReference>
<gene>
    <name evidence="2" type="ORF">BBI17_008656</name>
    <name evidence="3" type="ORF">BBO99_00008626</name>
    <name evidence="1" type="ORF">JM18_009067</name>
</gene>
<reference evidence="4 5" key="2">
    <citation type="submission" date="2018-07" db="EMBL/GenBank/DDBJ databases">
        <title>Genome sequencing of oomycete isolates from Chile give support for New Zealand origin for Phytophthora kernoviae and make available the first Nothophytophthora sp. genome.</title>
        <authorList>
            <person name="Studholme D.J."/>
            <person name="Sanfuentes E."/>
            <person name="Panda P."/>
            <person name="Hill R."/>
            <person name="Sambles C."/>
            <person name="Grant M."/>
            <person name="Williams N.M."/>
            <person name="Mcdougal R.L."/>
        </authorList>
    </citation>
    <scope>NUCLEOTIDE SEQUENCE [LARGE SCALE GENOMIC DNA]</scope>
    <source>
        <strain evidence="2">Chile2</strain>
        <strain evidence="3">Chile4</strain>
    </source>
</reference>
<dbReference type="EMBL" id="MBDN02000479">
    <property type="protein sequence ID" value="RLN74963.1"/>
    <property type="molecule type" value="Genomic_DNA"/>
</dbReference>
<dbReference type="AlphaFoldDB" id="A0A3R7JPK5"/>
<evidence type="ECO:0000313" key="1">
    <source>
        <dbReference type="EMBL" id="KAG2509781.1"/>
    </source>
</evidence>
<organism evidence="3 4">
    <name type="scientific">Phytophthora kernoviae</name>
    <dbReference type="NCBI Taxonomy" id="325452"/>
    <lineage>
        <taxon>Eukaryota</taxon>
        <taxon>Sar</taxon>
        <taxon>Stramenopiles</taxon>
        <taxon>Oomycota</taxon>
        <taxon>Peronosporomycetes</taxon>
        <taxon>Peronosporales</taxon>
        <taxon>Peronosporaceae</taxon>
        <taxon>Phytophthora</taxon>
    </lineage>
</organism>
<comment type="caution">
    <text evidence="3">The sequence shown here is derived from an EMBL/GenBank/DDBJ whole genome shotgun (WGS) entry which is preliminary data.</text>
</comment>
<evidence type="ECO:0000313" key="4">
    <source>
        <dbReference type="Proteomes" id="UP000285624"/>
    </source>
</evidence>
<dbReference type="EMBL" id="MAYM02001610">
    <property type="protein sequence ID" value="RLN14388.1"/>
    <property type="molecule type" value="Genomic_DNA"/>
</dbReference>
<dbReference type="Proteomes" id="UP000285883">
    <property type="component" value="Unassembled WGS sequence"/>
</dbReference>
<reference evidence="1" key="1">
    <citation type="journal article" date="2015" name="Genom Data">
        <title>Genome sequences of six Phytophthora species associated with forests in New Zealand.</title>
        <authorList>
            <person name="Studholme D.J."/>
            <person name="McDougal R.L."/>
            <person name="Sambles C."/>
            <person name="Hansen E."/>
            <person name="Hardy G."/>
            <person name="Grant M."/>
            <person name="Ganley R.J."/>
            <person name="Williams N.M."/>
        </authorList>
    </citation>
    <scope>NUCLEOTIDE SEQUENCE</scope>
    <source>
        <strain evidence="1">NZFS 3630</strain>
    </source>
</reference>
<proteinExistence type="predicted"/>
<evidence type="ECO:0000313" key="2">
    <source>
        <dbReference type="EMBL" id="RLN14388.1"/>
    </source>
</evidence>
<reference evidence="1" key="3">
    <citation type="submission" date="2020-06" db="EMBL/GenBank/DDBJ databases">
        <authorList>
            <person name="Studholme D.J."/>
        </authorList>
    </citation>
    <scope>NUCLEOTIDE SEQUENCE</scope>
    <source>
        <strain evidence="1">NZFS 3630</strain>
    </source>
</reference>
<evidence type="ECO:0000313" key="5">
    <source>
        <dbReference type="Proteomes" id="UP000285883"/>
    </source>
</evidence>
<protein>
    <submittedName>
        <fullName evidence="3">Uncharacterized protein</fullName>
    </submittedName>
</protein>
<dbReference type="Proteomes" id="UP000285624">
    <property type="component" value="Unassembled WGS sequence"/>
</dbReference>
<evidence type="ECO:0000313" key="3">
    <source>
        <dbReference type="EMBL" id="RLN74963.1"/>
    </source>
</evidence>
<name>A0A3R7JPK5_9STRA</name>
<sequence length="371" mass="41695">MNSVPSTGENLTTLDEALSFIKLCDDFEEKTLYVNGCALDDLPPLDGIDGLLDAVAEKSTSNNFLVKQQLTDEAILPPKKKRFRSAASTSTALHRRKNAEIQLLRERAVELETLLCQLKVPGVGGHQAMEYLRNGESPCVLDALLSAGYTKILKDQLEGEVESLYRDFHHIFQPHEPSMIYSSVQPKYDEQRKTTVVEFVTTTPLDWSMEATHNLMWTYLENSSDRSRKANTLEKKTNVTLSHCGGTFEFGKLHFLRKFEEKDRVVIIWADILLLPSKKLQVHALAYSVIARSNAASINTSVMHTMLKLQVDCINGSGEQPSGEIKQTQDIVLGAMTREMRAYWQYEQNRLVGESLRQPPTSTETVSSALV</sequence>